<evidence type="ECO:0000256" key="6">
    <source>
        <dbReference type="ARBA" id="ARBA00022806"/>
    </source>
</evidence>
<dbReference type="InterPro" id="IPR002464">
    <property type="entry name" value="DNA/RNA_helicase_DEAH_CS"/>
</dbReference>
<comment type="catalytic activity">
    <reaction evidence="10">
        <text>ATP + H2O = ADP + phosphate + H(+)</text>
        <dbReference type="Rhea" id="RHEA:13065"/>
        <dbReference type="ChEBI" id="CHEBI:15377"/>
        <dbReference type="ChEBI" id="CHEBI:15378"/>
        <dbReference type="ChEBI" id="CHEBI:30616"/>
        <dbReference type="ChEBI" id="CHEBI:43474"/>
        <dbReference type="ChEBI" id="CHEBI:456216"/>
        <dbReference type="EC" id="3.6.4.13"/>
    </reaction>
</comment>
<dbReference type="InterPro" id="IPR012340">
    <property type="entry name" value="NA-bd_OB-fold"/>
</dbReference>
<dbReference type="GO" id="GO:0016787">
    <property type="term" value="F:hydrolase activity"/>
    <property type="evidence" value="ECO:0007669"/>
    <property type="project" value="UniProtKB-KW"/>
</dbReference>
<comment type="caution">
    <text evidence="15">The sequence shown here is derived from an EMBL/GenBank/DDBJ whole genome shotgun (WGS) entry which is preliminary data.</text>
</comment>
<evidence type="ECO:0000256" key="1">
    <source>
        <dbReference type="ARBA" id="ARBA00004123"/>
    </source>
</evidence>
<dbReference type="Proteomes" id="UP000284706">
    <property type="component" value="Unassembled WGS sequence"/>
</dbReference>
<dbReference type="Gene3D" id="1.20.120.1080">
    <property type="match status" value="1"/>
</dbReference>
<dbReference type="CDD" id="cd17971">
    <property type="entry name" value="DEXHc_DHX8"/>
    <property type="match status" value="1"/>
</dbReference>
<dbReference type="InterPro" id="IPR049588">
    <property type="entry name" value="DHX8_GH2-like"/>
</dbReference>
<keyword evidence="5" id="KW-0378">Hydrolase</keyword>
<dbReference type="SMART" id="SM00847">
    <property type="entry name" value="HA2"/>
    <property type="match status" value="1"/>
</dbReference>
<evidence type="ECO:0000256" key="9">
    <source>
        <dbReference type="ARBA" id="ARBA00023242"/>
    </source>
</evidence>
<proteinExistence type="predicted"/>
<dbReference type="GO" id="GO:0005684">
    <property type="term" value="C:U2-type spliceosomal complex"/>
    <property type="evidence" value="ECO:0007669"/>
    <property type="project" value="UniProtKB-ARBA"/>
</dbReference>
<keyword evidence="4" id="KW-0547">Nucleotide-binding</keyword>
<evidence type="ECO:0000256" key="11">
    <source>
        <dbReference type="SAM" id="MobiDB-lite"/>
    </source>
</evidence>
<dbReference type="CDD" id="cd18791">
    <property type="entry name" value="SF2_C_RHA"/>
    <property type="match status" value="1"/>
</dbReference>
<dbReference type="SMART" id="SM00490">
    <property type="entry name" value="HELICc"/>
    <property type="match status" value="1"/>
</dbReference>
<dbReference type="PROSITE" id="PS51194">
    <property type="entry name" value="HELICASE_CTER"/>
    <property type="match status" value="1"/>
</dbReference>
<dbReference type="Pfam" id="PF00270">
    <property type="entry name" value="DEAD"/>
    <property type="match status" value="1"/>
</dbReference>
<evidence type="ECO:0000259" key="12">
    <source>
        <dbReference type="PROSITE" id="PS50126"/>
    </source>
</evidence>
<dbReference type="Pfam" id="PF21010">
    <property type="entry name" value="HA2_C"/>
    <property type="match status" value="1"/>
</dbReference>
<dbReference type="InterPro" id="IPR011709">
    <property type="entry name" value="DEAD-box_helicase_OB_fold"/>
</dbReference>
<keyword evidence="8" id="KW-0508">mRNA splicing</keyword>
<dbReference type="FunFam" id="3.40.50.300:FF:000191">
    <property type="entry name" value="Pre-mRNA-splicing factor ATP-dependent RNA helicase"/>
    <property type="match status" value="1"/>
</dbReference>
<gene>
    <name evidence="15" type="ORF">CVT26_009300</name>
</gene>
<accession>A0A409YAB1</accession>
<dbReference type="STRING" id="231916.A0A409YAB1"/>
<dbReference type="InterPro" id="IPR007502">
    <property type="entry name" value="Helicase-assoc_dom"/>
</dbReference>
<dbReference type="OrthoDB" id="10253254at2759"/>
<feature type="compositionally biased region" description="Basic residues" evidence="11">
    <location>
        <begin position="154"/>
        <end position="166"/>
    </location>
</feature>
<organism evidence="15 16">
    <name type="scientific">Gymnopilus dilepis</name>
    <dbReference type="NCBI Taxonomy" id="231916"/>
    <lineage>
        <taxon>Eukaryota</taxon>
        <taxon>Fungi</taxon>
        <taxon>Dikarya</taxon>
        <taxon>Basidiomycota</taxon>
        <taxon>Agaricomycotina</taxon>
        <taxon>Agaricomycetes</taxon>
        <taxon>Agaricomycetidae</taxon>
        <taxon>Agaricales</taxon>
        <taxon>Agaricineae</taxon>
        <taxon>Hymenogastraceae</taxon>
        <taxon>Gymnopilus</taxon>
    </lineage>
</organism>
<evidence type="ECO:0000313" key="15">
    <source>
        <dbReference type="EMBL" id="PPQ99945.1"/>
    </source>
</evidence>
<feature type="compositionally biased region" description="Basic and acidic residues" evidence="11">
    <location>
        <begin position="143"/>
        <end position="153"/>
    </location>
</feature>
<dbReference type="CDD" id="cd21691">
    <property type="entry name" value="GH2-like_DHX8"/>
    <property type="match status" value="1"/>
</dbReference>
<dbReference type="FunCoup" id="A0A409YAB1">
    <property type="interactions" value="382"/>
</dbReference>
<protein>
    <recommendedName>
        <fullName evidence="2">RNA helicase</fullName>
        <ecNumber evidence="2">3.6.4.13</ecNumber>
    </recommendedName>
</protein>
<keyword evidence="3" id="KW-0507">mRNA processing</keyword>
<evidence type="ECO:0000256" key="10">
    <source>
        <dbReference type="ARBA" id="ARBA00047984"/>
    </source>
</evidence>
<dbReference type="Pfam" id="PF04408">
    <property type="entry name" value="WHD_HA2"/>
    <property type="match status" value="1"/>
</dbReference>
<dbReference type="InParanoid" id="A0A409YAB1"/>
<dbReference type="Gene3D" id="2.40.50.140">
    <property type="entry name" value="Nucleic acid-binding proteins"/>
    <property type="match status" value="1"/>
</dbReference>
<dbReference type="GO" id="GO:0003724">
    <property type="term" value="F:RNA helicase activity"/>
    <property type="evidence" value="ECO:0007669"/>
    <property type="project" value="UniProtKB-EC"/>
</dbReference>
<dbReference type="EMBL" id="NHYE01001037">
    <property type="protein sequence ID" value="PPQ99945.1"/>
    <property type="molecule type" value="Genomic_DNA"/>
</dbReference>
<keyword evidence="16" id="KW-1185">Reference proteome</keyword>
<dbReference type="PROSITE" id="PS51192">
    <property type="entry name" value="HELICASE_ATP_BIND_1"/>
    <property type="match status" value="1"/>
</dbReference>
<dbReference type="SMART" id="SM00316">
    <property type="entry name" value="S1"/>
    <property type="match status" value="1"/>
</dbReference>
<dbReference type="SUPFAM" id="SSF52540">
    <property type="entry name" value="P-loop containing nucleoside triphosphate hydrolases"/>
    <property type="match status" value="1"/>
</dbReference>
<dbReference type="GO" id="GO:0000390">
    <property type="term" value="P:spliceosomal complex disassembly"/>
    <property type="evidence" value="ECO:0007669"/>
    <property type="project" value="TreeGrafter"/>
</dbReference>
<name>A0A409YAB1_9AGAR</name>
<dbReference type="InterPro" id="IPR048333">
    <property type="entry name" value="HA2_WH"/>
</dbReference>
<dbReference type="Pfam" id="PF00271">
    <property type="entry name" value="Helicase_C"/>
    <property type="match status" value="1"/>
</dbReference>
<dbReference type="AlphaFoldDB" id="A0A409YAB1"/>
<dbReference type="InterPro" id="IPR027417">
    <property type="entry name" value="P-loop_NTPase"/>
</dbReference>
<dbReference type="InterPro" id="IPR049621">
    <property type="entry name" value="S1_DHX8_helicase"/>
</dbReference>
<evidence type="ECO:0000256" key="8">
    <source>
        <dbReference type="ARBA" id="ARBA00023187"/>
    </source>
</evidence>
<dbReference type="GO" id="GO:0003723">
    <property type="term" value="F:RNA binding"/>
    <property type="evidence" value="ECO:0007669"/>
    <property type="project" value="TreeGrafter"/>
</dbReference>
<comment type="subcellular location">
    <subcellularLocation>
        <location evidence="1">Nucleus</location>
    </subcellularLocation>
</comment>
<keyword evidence="7" id="KW-0067">ATP-binding</keyword>
<dbReference type="PANTHER" id="PTHR18934:SF85">
    <property type="entry name" value="ATP-DEPENDENT RNA HELICASE DHX8"/>
    <property type="match status" value="1"/>
</dbReference>
<dbReference type="FunFam" id="3.40.50.300:FF:000101">
    <property type="entry name" value="Pre-mRNA-splicing factor ATP-dependent RNA helicase"/>
    <property type="match status" value="1"/>
</dbReference>
<dbReference type="GO" id="GO:0005524">
    <property type="term" value="F:ATP binding"/>
    <property type="evidence" value="ECO:0007669"/>
    <property type="project" value="UniProtKB-KW"/>
</dbReference>
<evidence type="ECO:0000256" key="2">
    <source>
        <dbReference type="ARBA" id="ARBA00012552"/>
    </source>
</evidence>
<evidence type="ECO:0000259" key="13">
    <source>
        <dbReference type="PROSITE" id="PS51192"/>
    </source>
</evidence>
<dbReference type="Pfam" id="PF07717">
    <property type="entry name" value="OB_NTP_bind"/>
    <property type="match status" value="1"/>
</dbReference>
<dbReference type="InterPro" id="IPR014001">
    <property type="entry name" value="Helicase_ATP-bd"/>
</dbReference>
<feature type="domain" description="S1 motif" evidence="12">
    <location>
        <begin position="187"/>
        <end position="258"/>
    </location>
</feature>
<dbReference type="EC" id="3.6.4.13" evidence="2"/>
<dbReference type="FunFam" id="2.40.50.140:FF:000061">
    <property type="entry name" value="ATP-dependent RNA helicase DHX8"/>
    <property type="match status" value="1"/>
</dbReference>
<evidence type="ECO:0000256" key="4">
    <source>
        <dbReference type="ARBA" id="ARBA00022741"/>
    </source>
</evidence>
<dbReference type="FunFam" id="1.20.120.1080:FF:000001">
    <property type="entry name" value="Pre-mRNA-splicing factor ATP-dependent RNA helicase"/>
    <property type="match status" value="1"/>
</dbReference>
<dbReference type="Pfam" id="PF00575">
    <property type="entry name" value="S1"/>
    <property type="match status" value="1"/>
</dbReference>
<dbReference type="PROSITE" id="PS00690">
    <property type="entry name" value="DEAH_ATP_HELICASE"/>
    <property type="match status" value="1"/>
</dbReference>
<dbReference type="InterPro" id="IPR044762">
    <property type="entry name" value="DHX8/Prp22_DEXHc"/>
</dbReference>
<dbReference type="CDD" id="cd05684">
    <property type="entry name" value="S1_DHX8_helicase"/>
    <property type="match status" value="1"/>
</dbReference>
<dbReference type="InterPro" id="IPR011545">
    <property type="entry name" value="DEAD/DEAH_box_helicase_dom"/>
</dbReference>
<dbReference type="InterPro" id="IPR003029">
    <property type="entry name" value="S1_domain"/>
</dbReference>
<feature type="region of interest" description="Disordered" evidence="11">
    <location>
        <begin position="135"/>
        <end position="179"/>
    </location>
</feature>
<dbReference type="PANTHER" id="PTHR18934">
    <property type="entry name" value="ATP-DEPENDENT RNA HELICASE"/>
    <property type="match status" value="1"/>
</dbReference>
<reference evidence="15 16" key="1">
    <citation type="journal article" date="2018" name="Evol. Lett.">
        <title>Horizontal gene cluster transfer increased hallucinogenic mushroom diversity.</title>
        <authorList>
            <person name="Reynolds H.T."/>
            <person name="Vijayakumar V."/>
            <person name="Gluck-Thaler E."/>
            <person name="Korotkin H.B."/>
            <person name="Matheny P.B."/>
            <person name="Slot J.C."/>
        </authorList>
    </citation>
    <scope>NUCLEOTIDE SEQUENCE [LARGE SCALE GENOMIC DNA]</scope>
    <source>
        <strain evidence="15 16">SRW20</strain>
    </source>
</reference>
<keyword evidence="6" id="KW-0347">Helicase</keyword>
<feature type="region of interest" description="Disordered" evidence="11">
    <location>
        <begin position="288"/>
        <end position="313"/>
    </location>
</feature>
<dbReference type="GO" id="GO:0071013">
    <property type="term" value="C:catalytic step 2 spliceosome"/>
    <property type="evidence" value="ECO:0007669"/>
    <property type="project" value="TreeGrafter"/>
</dbReference>
<feature type="region of interest" description="Disordered" evidence="11">
    <location>
        <begin position="406"/>
        <end position="429"/>
    </location>
</feature>
<sequence length="1144" mass="128242">MAEDDLYKLEFLSLVNKITQEIDNHIGINDKTIAEFVINLHEQSKTVDDFKAKLNENGASFSNSLTESVDRLILSLHPKYKKAKSAKAQGKVKAVDDEVDELEHKKRMFPGLALQNKEVPPAVSDDDFLKELGDLVAGKKVRPRPDGVDEPSPKRQRRSPSPRRRSPSPPRGRGSYRNQLDDRPVLYKIYNGRVSGVKEFGAFVQLEGIAGRVEGMVHVSNIQAGARANSAADLLTRGKSVKVKVMSVAGNRISLSMKDVDQVTGRDLTPHLRIKSEAEMEEERIRAARASSSGANAVPLRSKDEAAPVRSAKRLTSPERWELKQLISSGAIPASEYPELDEDFNNPMAHAEIEEELDVEIREDEPPFLAGQTKRTLDLSPVKIVKAPDGSLNRAALAGASLAKERRELRQQEANEEADSQARDFSQPWLDPMSKDSEKIFAQDLRGHLKGQKATEVPSWKQSSFNKATTFGEITNLSIQEQRKSLPIYKLRDPLLKAIEEHQVLIVVGDTGSGKTTQMVQYLAEAGYADRGRIGCTQPRRVAAMSVAKRVAEEVGCRLGQEVGYTIRFEDCTSPETRIKYMTDGMLQRECLIDPLCSSYSVIMLDEAHERTIATDVLFGLMKKAVKRRPDLKLIVTSATLDAEKFSKYFFGCPIFTIPGRTYPVEILYTKEPETDYLDASLITVMQIHLSEPPGDILLFLTGQEEIDTACEILFERMKALGPKVPELIILPIYSALPSEVQSRVFEPTPPGARKVVIATNVAETSLTIPGIYYVIDPGFSKQNAYDPRLGMDSLVVMPISQAQARQRAGRAGRTGPGKCYRLYTEAAYRNEMLPNSIPDIQRTNLASTILQLKAMGINDLLSFDFMDPPPAQTMLTALESLYALSALDDEGLLTRLGRKMADFPMEPPLAKMLIASVELGCSEEILSIVAMLSVQSVFYRPKEKQAQADSKKAKFHQPEGDHLTLLTVYNGWKAANFSNPWCYENFIQARSMRRAQDVRKQLLGIMDRYKHDVLSAGRDYNKVRRAICSGYFRNAAKKDPQEGYKTLVEGTPVYIHPSSALFNRAPEWLVYHELVLTTREYCHNVTAIEPKWLVEVAPQFFKVADANKISKRKKQEKIEPLYNKYEKPDEWRLSKIKRSARSN</sequence>
<evidence type="ECO:0000256" key="7">
    <source>
        <dbReference type="ARBA" id="ARBA00022840"/>
    </source>
</evidence>
<evidence type="ECO:0000256" key="3">
    <source>
        <dbReference type="ARBA" id="ARBA00022664"/>
    </source>
</evidence>
<evidence type="ECO:0000256" key="5">
    <source>
        <dbReference type="ARBA" id="ARBA00022801"/>
    </source>
</evidence>
<dbReference type="InterPro" id="IPR001650">
    <property type="entry name" value="Helicase_C-like"/>
</dbReference>
<feature type="domain" description="Helicase ATP-binding" evidence="13">
    <location>
        <begin position="496"/>
        <end position="659"/>
    </location>
</feature>
<feature type="domain" description="Helicase C-terminal" evidence="14">
    <location>
        <begin position="677"/>
        <end position="857"/>
    </location>
</feature>
<dbReference type="PROSITE" id="PS50126">
    <property type="entry name" value="S1"/>
    <property type="match status" value="1"/>
</dbReference>
<dbReference type="SMART" id="SM00487">
    <property type="entry name" value="DEXDc"/>
    <property type="match status" value="1"/>
</dbReference>
<keyword evidence="9" id="KW-0539">Nucleus</keyword>
<dbReference type="SUPFAM" id="SSF50249">
    <property type="entry name" value="Nucleic acid-binding proteins"/>
    <property type="match status" value="1"/>
</dbReference>
<evidence type="ECO:0000259" key="14">
    <source>
        <dbReference type="PROSITE" id="PS51194"/>
    </source>
</evidence>
<dbReference type="Gene3D" id="3.40.50.300">
    <property type="entry name" value="P-loop containing nucleotide triphosphate hydrolases"/>
    <property type="match status" value="2"/>
</dbReference>
<evidence type="ECO:0000313" key="16">
    <source>
        <dbReference type="Proteomes" id="UP000284706"/>
    </source>
</evidence>